<dbReference type="AlphaFoldDB" id="A0A9P8W1B2"/>
<dbReference type="PANTHER" id="PTHR33048:SF2">
    <property type="entry name" value="SRPK"/>
    <property type="match status" value="1"/>
</dbReference>
<evidence type="ECO:0000313" key="9">
    <source>
        <dbReference type="Proteomes" id="UP000777438"/>
    </source>
</evidence>
<evidence type="ECO:0000256" key="1">
    <source>
        <dbReference type="ARBA" id="ARBA00004141"/>
    </source>
</evidence>
<keyword evidence="2 6" id="KW-0812">Transmembrane</keyword>
<feature type="transmembrane region" description="Helical" evidence="6">
    <location>
        <begin position="41"/>
        <end position="63"/>
    </location>
</feature>
<feature type="transmembrane region" description="Helical" evidence="6">
    <location>
        <begin position="101"/>
        <end position="125"/>
    </location>
</feature>
<evidence type="ECO:0000256" key="3">
    <source>
        <dbReference type="ARBA" id="ARBA00022989"/>
    </source>
</evidence>
<sequence>MAPPTDPLVIEAFTYLALSLCLVAFRVYCQSRNGGLGNIRADDYLMILAMLPLTVETCLSYTVGMMYHGLANNNMTDAERAALSPDSTEYKNRVGGSKNQIIGWSVYTTTVWMIKLSMCAFYSRLTTGLTVYKVRVWLGYTLIIVTYVACIASILFSCVPFHKLWQINPNPGNICQPAVNRVNIFISLSSDLLTNLYLLVIPVSLILNTHISNIKKMSILILFSGGILIIAAGVLRCVLILQDDNKGPREGATWAVRESFVAVVMTNMPMTWGFLRQKLRPYFGPGLAKSSSQSRRFKASPEPGYRMQLTDQTLRDKPSRATILTEVTHTTHHTRNEVYVHSRQGSSDEILQQAAPIGGIRKDVEVIITSDARGSERYPTSRLRGHV</sequence>
<dbReference type="PANTHER" id="PTHR33048">
    <property type="entry name" value="PTH11-LIKE INTEGRAL MEMBRANE PROTEIN (AFU_ORTHOLOGUE AFUA_5G11245)"/>
    <property type="match status" value="1"/>
</dbReference>
<name>A0A9P8W1B2_9HYPO</name>
<dbReference type="InterPro" id="IPR052337">
    <property type="entry name" value="SAT4-like"/>
</dbReference>
<comment type="subcellular location">
    <subcellularLocation>
        <location evidence="1">Membrane</location>
        <topology evidence="1">Multi-pass membrane protein</topology>
    </subcellularLocation>
</comment>
<feature type="transmembrane region" description="Helical" evidence="6">
    <location>
        <begin position="12"/>
        <end position="29"/>
    </location>
</feature>
<proteinExistence type="inferred from homology"/>
<comment type="similarity">
    <text evidence="5">Belongs to the SAT4 family.</text>
</comment>
<feature type="transmembrane region" description="Helical" evidence="6">
    <location>
        <begin position="219"/>
        <end position="242"/>
    </location>
</feature>
<dbReference type="InterPro" id="IPR049326">
    <property type="entry name" value="Rhodopsin_dom_fungi"/>
</dbReference>
<organism evidence="8 9">
    <name type="scientific">Thelonectria olida</name>
    <dbReference type="NCBI Taxonomy" id="1576542"/>
    <lineage>
        <taxon>Eukaryota</taxon>
        <taxon>Fungi</taxon>
        <taxon>Dikarya</taxon>
        <taxon>Ascomycota</taxon>
        <taxon>Pezizomycotina</taxon>
        <taxon>Sordariomycetes</taxon>
        <taxon>Hypocreomycetidae</taxon>
        <taxon>Hypocreales</taxon>
        <taxon>Nectriaceae</taxon>
        <taxon>Thelonectria</taxon>
    </lineage>
</organism>
<keyword evidence="9" id="KW-1185">Reference proteome</keyword>
<dbReference type="Pfam" id="PF20684">
    <property type="entry name" value="Fung_rhodopsin"/>
    <property type="match status" value="1"/>
</dbReference>
<feature type="transmembrane region" description="Helical" evidence="6">
    <location>
        <begin position="182"/>
        <end position="207"/>
    </location>
</feature>
<keyword evidence="3 6" id="KW-1133">Transmembrane helix</keyword>
<gene>
    <name evidence="8" type="ORF">B0T10DRAFT_538971</name>
</gene>
<reference evidence="8 9" key="1">
    <citation type="journal article" date="2021" name="Nat. Commun.">
        <title>Genetic determinants of endophytism in the Arabidopsis root mycobiome.</title>
        <authorList>
            <person name="Mesny F."/>
            <person name="Miyauchi S."/>
            <person name="Thiergart T."/>
            <person name="Pickel B."/>
            <person name="Atanasova L."/>
            <person name="Karlsson M."/>
            <person name="Huettel B."/>
            <person name="Barry K.W."/>
            <person name="Haridas S."/>
            <person name="Chen C."/>
            <person name="Bauer D."/>
            <person name="Andreopoulos W."/>
            <person name="Pangilinan J."/>
            <person name="LaButti K."/>
            <person name="Riley R."/>
            <person name="Lipzen A."/>
            <person name="Clum A."/>
            <person name="Drula E."/>
            <person name="Henrissat B."/>
            <person name="Kohler A."/>
            <person name="Grigoriev I.V."/>
            <person name="Martin F.M."/>
            <person name="Hacquard S."/>
        </authorList>
    </citation>
    <scope>NUCLEOTIDE SEQUENCE [LARGE SCALE GENOMIC DNA]</scope>
    <source>
        <strain evidence="8 9">MPI-CAGE-CH-0241</strain>
    </source>
</reference>
<dbReference type="OrthoDB" id="2988756at2759"/>
<evidence type="ECO:0000313" key="8">
    <source>
        <dbReference type="EMBL" id="KAH6887566.1"/>
    </source>
</evidence>
<feature type="domain" description="Rhodopsin" evidence="7">
    <location>
        <begin position="27"/>
        <end position="276"/>
    </location>
</feature>
<evidence type="ECO:0000256" key="4">
    <source>
        <dbReference type="ARBA" id="ARBA00023136"/>
    </source>
</evidence>
<dbReference type="GO" id="GO:0016020">
    <property type="term" value="C:membrane"/>
    <property type="evidence" value="ECO:0007669"/>
    <property type="project" value="UniProtKB-SubCell"/>
</dbReference>
<evidence type="ECO:0000259" key="7">
    <source>
        <dbReference type="Pfam" id="PF20684"/>
    </source>
</evidence>
<protein>
    <recommendedName>
        <fullName evidence="7">Rhodopsin domain-containing protein</fullName>
    </recommendedName>
</protein>
<accession>A0A9P8W1B2</accession>
<dbReference type="EMBL" id="JAGPYM010000014">
    <property type="protein sequence ID" value="KAH6887566.1"/>
    <property type="molecule type" value="Genomic_DNA"/>
</dbReference>
<keyword evidence="4 6" id="KW-0472">Membrane</keyword>
<evidence type="ECO:0000256" key="5">
    <source>
        <dbReference type="ARBA" id="ARBA00038359"/>
    </source>
</evidence>
<comment type="caution">
    <text evidence="8">The sequence shown here is derived from an EMBL/GenBank/DDBJ whole genome shotgun (WGS) entry which is preliminary data.</text>
</comment>
<dbReference type="Proteomes" id="UP000777438">
    <property type="component" value="Unassembled WGS sequence"/>
</dbReference>
<evidence type="ECO:0000256" key="2">
    <source>
        <dbReference type="ARBA" id="ARBA00022692"/>
    </source>
</evidence>
<feature type="transmembrane region" description="Helical" evidence="6">
    <location>
        <begin position="254"/>
        <end position="275"/>
    </location>
</feature>
<evidence type="ECO:0000256" key="6">
    <source>
        <dbReference type="SAM" id="Phobius"/>
    </source>
</evidence>
<feature type="transmembrane region" description="Helical" evidence="6">
    <location>
        <begin position="137"/>
        <end position="162"/>
    </location>
</feature>